<reference evidence="2 3" key="2">
    <citation type="journal article" date="2019" name="G3 (Bethesda)">
        <title>Hybrid Assembly of the Genome of the Entomopathogenic Nematode Steinernema carpocapsae Identifies the X-Chromosome.</title>
        <authorList>
            <person name="Serra L."/>
            <person name="Macchietto M."/>
            <person name="Macias-Munoz A."/>
            <person name="McGill C.J."/>
            <person name="Rodriguez I.M."/>
            <person name="Rodriguez B."/>
            <person name="Murad R."/>
            <person name="Mortazavi A."/>
        </authorList>
    </citation>
    <scope>NUCLEOTIDE SEQUENCE [LARGE SCALE GENOMIC DNA]</scope>
    <source>
        <strain evidence="2 3">ALL</strain>
    </source>
</reference>
<evidence type="ECO:0000313" key="2">
    <source>
        <dbReference type="EMBL" id="TKR88228.1"/>
    </source>
</evidence>
<dbReference type="STRING" id="34508.A0A4U5NXD9"/>
<evidence type="ECO:0000256" key="1">
    <source>
        <dbReference type="SAM" id="MobiDB-lite"/>
    </source>
</evidence>
<feature type="region of interest" description="Disordered" evidence="1">
    <location>
        <begin position="1"/>
        <end position="34"/>
    </location>
</feature>
<accession>A0A4U5NXD9</accession>
<protein>
    <submittedName>
        <fullName evidence="2">Uncharacterized protein</fullName>
    </submittedName>
</protein>
<reference evidence="2 3" key="1">
    <citation type="journal article" date="2015" name="Genome Biol.">
        <title>Comparative genomics of Steinernema reveals deeply conserved gene regulatory networks.</title>
        <authorList>
            <person name="Dillman A.R."/>
            <person name="Macchietto M."/>
            <person name="Porter C.F."/>
            <person name="Rogers A."/>
            <person name="Williams B."/>
            <person name="Antoshechkin I."/>
            <person name="Lee M.M."/>
            <person name="Goodwin Z."/>
            <person name="Lu X."/>
            <person name="Lewis E.E."/>
            <person name="Goodrich-Blair H."/>
            <person name="Stock S.P."/>
            <person name="Adams B.J."/>
            <person name="Sternberg P.W."/>
            <person name="Mortazavi A."/>
        </authorList>
    </citation>
    <scope>NUCLEOTIDE SEQUENCE [LARGE SCALE GENOMIC DNA]</scope>
    <source>
        <strain evidence="2 3">ALL</strain>
    </source>
</reference>
<evidence type="ECO:0000313" key="3">
    <source>
        <dbReference type="Proteomes" id="UP000298663"/>
    </source>
</evidence>
<feature type="compositionally biased region" description="Basic and acidic residues" evidence="1">
    <location>
        <begin position="16"/>
        <end position="26"/>
    </location>
</feature>
<comment type="caution">
    <text evidence="2">The sequence shown here is derived from an EMBL/GenBank/DDBJ whole genome shotgun (WGS) entry which is preliminary data.</text>
</comment>
<keyword evidence="3" id="KW-1185">Reference proteome</keyword>
<dbReference type="OrthoDB" id="5911488at2759"/>
<dbReference type="AlphaFoldDB" id="A0A4U5NXD9"/>
<name>A0A4U5NXD9_STECR</name>
<proteinExistence type="predicted"/>
<feature type="region of interest" description="Disordered" evidence="1">
    <location>
        <begin position="60"/>
        <end position="83"/>
    </location>
</feature>
<feature type="compositionally biased region" description="Basic residues" evidence="1">
    <location>
        <begin position="66"/>
        <end position="83"/>
    </location>
</feature>
<organism evidence="2 3">
    <name type="scientific">Steinernema carpocapsae</name>
    <name type="common">Entomopathogenic nematode</name>
    <dbReference type="NCBI Taxonomy" id="34508"/>
    <lineage>
        <taxon>Eukaryota</taxon>
        <taxon>Metazoa</taxon>
        <taxon>Ecdysozoa</taxon>
        <taxon>Nematoda</taxon>
        <taxon>Chromadorea</taxon>
        <taxon>Rhabditida</taxon>
        <taxon>Tylenchina</taxon>
        <taxon>Panagrolaimomorpha</taxon>
        <taxon>Strongyloidoidea</taxon>
        <taxon>Steinernematidae</taxon>
        <taxon>Steinernema</taxon>
    </lineage>
</organism>
<dbReference type="EMBL" id="AZBU02000003">
    <property type="protein sequence ID" value="TKR88228.1"/>
    <property type="molecule type" value="Genomic_DNA"/>
</dbReference>
<dbReference type="Proteomes" id="UP000298663">
    <property type="component" value="Unassembled WGS sequence"/>
</dbReference>
<gene>
    <name evidence="2" type="ORF">L596_012508</name>
</gene>
<sequence>MPITAFKHMGPVKMHKNPEGPQKHIFGDVPDEEAPSDLEVDFDLENNLVFDIGSEVEEYYEGSTKLPKKTPKPNAHHNDRKKK</sequence>